<protein>
    <submittedName>
        <fullName evidence="1">Uncharacterized protein</fullName>
    </submittedName>
</protein>
<reference evidence="2" key="2">
    <citation type="journal article" date="2018" name="Mol. Plant Microbe Interact.">
        <title>Genome sequence resources for the wheat stripe rust pathogen (Puccinia striiformis f. sp. tritici) and the barley stripe rust pathogen (Puccinia striiformis f. sp. hordei).</title>
        <authorList>
            <person name="Xia C."/>
            <person name="Wang M."/>
            <person name="Yin C."/>
            <person name="Cornejo O.E."/>
            <person name="Hulbert S.H."/>
            <person name="Chen X."/>
        </authorList>
    </citation>
    <scope>NUCLEOTIDE SEQUENCE [LARGE SCALE GENOMIC DNA]</scope>
    <source>
        <strain evidence="2">93-210</strain>
    </source>
</reference>
<name>A0ACC0EV03_9BASI</name>
<reference evidence="2" key="1">
    <citation type="journal article" date="2018" name="BMC Genomics">
        <title>Genomic insights into host adaptation between the wheat stripe rust pathogen (Puccinia striiformis f. sp. tritici) and the barley stripe rust pathogen (Puccinia striiformis f. sp. hordei).</title>
        <authorList>
            <person name="Xia C."/>
            <person name="Wang M."/>
            <person name="Yin C."/>
            <person name="Cornejo O.E."/>
            <person name="Hulbert S.H."/>
            <person name="Chen X."/>
        </authorList>
    </citation>
    <scope>NUCLEOTIDE SEQUENCE [LARGE SCALE GENOMIC DNA]</scope>
    <source>
        <strain evidence="2">93-210</strain>
    </source>
</reference>
<accession>A0ACC0EV03</accession>
<reference evidence="1 2" key="3">
    <citation type="journal article" date="2022" name="Microbiol. Spectr.">
        <title>Folding features and dynamics of 3D genome architecture in plant fungal pathogens.</title>
        <authorList>
            <person name="Xia C."/>
        </authorList>
    </citation>
    <scope>NUCLEOTIDE SEQUENCE [LARGE SCALE GENOMIC DNA]</scope>
    <source>
        <strain evidence="1 2">93-210</strain>
    </source>
</reference>
<comment type="caution">
    <text evidence="1">The sequence shown here is derived from an EMBL/GenBank/DDBJ whole genome shotgun (WGS) entry which is preliminary data.</text>
</comment>
<keyword evidence="2" id="KW-1185">Reference proteome</keyword>
<dbReference type="EMBL" id="CM045866">
    <property type="protein sequence ID" value="KAI7961316.1"/>
    <property type="molecule type" value="Genomic_DNA"/>
</dbReference>
<evidence type="ECO:0000313" key="2">
    <source>
        <dbReference type="Proteomes" id="UP001060170"/>
    </source>
</evidence>
<proteinExistence type="predicted"/>
<dbReference type="Proteomes" id="UP001060170">
    <property type="component" value="Chromosome 2"/>
</dbReference>
<evidence type="ECO:0000313" key="1">
    <source>
        <dbReference type="EMBL" id="KAI7961316.1"/>
    </source>
</evidence>
<organism evidence="1 2">
    <name type="scientific">Puccinia striiformis f. sp. tritici</name>
    <dbReference type="NCBI Taxonomy" id="168172"/>
    <lineage>
        <taxon>Eukaryota</taxon>
        <taxon>Fungi</taxon>
        <taxon>Dikarya</taxon>
        <taxon>Basidiomycota</taxon>
        <taxon>Pucciniomycotina</taxon>
        <taxon>Pucciniomycetes</taxon>
        <taxon>Pucciniales</taxon>
        <taxon>Pucciniaceae</taxon>
        <taxon>Puccinia</taxon>
    </lineage>
</organism>
<gene>
    <name evidence="1" type="ORF">MJO28_001805</name>
</gene>
<sequence>MAVTIVGDSLNPGRKLIDQFLQSGGQAHPVSLNDYAARRAELAAFFSEPLPLKTHVTAFGEGGLIFSIFGNKKDFVDLTSHPERGGAGAWKPT</sequence>